<dbReference type="Proteomes" id="UP000587991">
    <property type="component" value="Unassembled WGS sequence"/>
</dbReference>
<proteinExistence type="predicted"/>
<protein>
    <submittedName>
        <fullName evidence="2">Uncharacterized protein</fullName>
    </submittedName>
</protein>
<dbReference type="RefSeq" id="WP_168877371.1">
    <property type="nucleotide sequence ID" value="NZ_JABAIM010000002.1"/>
</dbReference>
<evidence type="ECO:0000313" key="3">
    <source>
        <dbReference type="Proteomes" id="UP000587991"/>
    </source>
</evidence>
<keyword evidence="1" id="KW-0812">Transmembrane</keyword>
<keyword evidence="3" id="KW-1185">Reference proteome</keyword>
<evidence type="ECO:0000313" key="2">
    <source>
        <dbReference type="EMBL" id="NLR75727.1"/>
    </source>
</evidence>
<evidence type="ECO:0000256" key="1">
    <source>
        <dbReference type="SAM" id="Phobius"/>
    </source>
</evidence>
<gene>
    <name evidence="2" type="ORF">HF682_11190</name>
</gene>
<keyword evidence="1" id="KW-0472">Membrane</keyword>
<keyword evidence="1" id="KW-1133">Transmembrane helix</keyword>
<feature type="transmembrane region" description="Helical" evidence="1">
    <location>
        <begin position="31"/>
        <end position="50"/>
    </location>
</feature>
<sequence>MTDHDPWQPPQSILICKAAISPWADGSRASAVLACLTGGLLLALCYAALLSGGQKVYLIVWWGMQGVASLLLGYGVALRKLPCAASLTLMQGGILLYQLLTPQPNTFMLMVNGVLLLIHAIGWRGCHLYRQTLNRR</sequence>
<comment type="caution">
    <text evidence="2">The sequence shown here is derived from an EMBL/GenBank/DDBJ whole genome shotgun (WGS) entry which is preliminary data.</text>
</comment>
<organism evidence="2 3">
    <name type="scientific">Leeia aquatica</name>
    <dbReference type="NCBI Taxonomy" id="2725557"/>
    <lineage>
        <taxon>Bacteria</taxon>
        <taxon>Pseudomonadati</taxon>
        <taxon>Pseudomonadota</taxon>
        <taxon>Betaproteobacteria</taxon>
        <taxon>Neisseriales</taxon>
        <taxon>Leeiaceae</taxon>
        <taxon>Leeia</taxon>
    </lineage>
</organism>
<dbReference type="EMBL" id="JABAIM010000002">
    <property type="protein sequence ID" value="NLR75727.1"/>
    <property type="molecule type" value="Genomic_DNA"/>
</dbReference>
<name>A0A847S9V6_9NEIS</name>
<reference evidence="2 3" key="1">
    <citation type="submission" date="2020-04" db="EMBL/GenBank/DDBJ databases">
        <title>Draft genome of Leeia sp. IMCC25680.</title>
        <authorList>
            <person name="Song J."/>
            <person name="Cho J.-C."/>
        </authorList>
    </citation>
    <scope>NUCLEOTIDE SEQUENCE [LARGE SCALE GENOMIC DNA]</scope>
    <source>
        <strain evidence="2 3">IMCC25680</strain>
    </source>
</reference>
<dbReference type="AlphaFoldDB" id="A0A847S9V6"/>
<feature type="transmembrane region" description="Helical" evidence="1">
    <location>
        <begin position="56"/>
        <end position="74"/>
    </location>
</feature>
<feature type="transmembrane region" description="Helical" evidence="1">
    <location>
        <begin position="106"/>
        <end position="126"/>
    </location>
</feature>
<accession>A0A847S9V6</accession>